<proteinExistence type="predicted"/>
<feature type="chain" id="PRO_5043708565" evidence="3">
    <location>
        <begin position="20"/>
        <end position="141"/>
    </location>
</feature>
<gene>
    <name evidence="4" type="ORF">PENTCL1PPCAC_8443</name>
</gene>
<protein>
    <submittedName>
        <fullName evidence="4">Uncharacterized protein</fullName>
    </submittedName>
</protein>
<dbReference type="SUPFAM" id="SSF56994">
    <property type="entry name" value="Insulin-like"/>
    <property type="match status" value="1"/>
</dbReference>
<dbReference type="InterPro" id="IPR036438">
    <property type="entry name" value="Insulin-like_sf"/>
</dbReference>
<evidence type="ECO:0000256" key="2">
    <source>
        <dbReference type="SAM" id="MobiDB-lite"/>
    </source>
</evidence>
<organism evidence="4 5">
    <name type="scientific">Pristionchus entomophagus</name>
    <dbReference type="NCBI Taxonomy" id="358040"/>
    <lineage>
        <taxon>Eukaryota</taxon>
        <taxon>Metazoa</taxon>
        <taxon>Ecdysozoa</taxon>
        <taxon>Nematoda</taxon>
        <taxon>Chromadorea</taxon>
        <taxon>Rhabditida</taxon>
        <taxon>Rhabditina</taxon>
        <taxon>Diplogasteromorpha</taxon>
        <taxon>Diplogasteroidea</taxon>
        <taxon>Neodiplogasteridae</taxon>
        <taxon>Pristionchus</taxon>
    </lineage>
</organism>
<dbReference type="Proteomes" id="UP001432027">
    <property type="component" value="Unassembled WGS sequence"/>
</dbReference>
<reference evidence="4" key="1">
    <citation type="submission" date="2023-10" db="EMBL/GenBank/DDBJ databases">
        <title>Genome assembly of Pristionchus species.</title>
        <authorList>
            <person name="Yoshida K."/>
            <person name="Sommer R.J."/>
        </authorList>
    </citation>
    <scope>NUCLEOTIDE SEQUENCE</scope>
    <source>
        <strain evidence="4">RS0144</strain>
    </source>
</reference>
<evidence type="ECO:0000256" key="1">
    <source>
        <dbReference type="ARBA" id="ARBA00022729"/>
    </source>
</evidence>
<accession>A0AAV5SSZ8</accession>
<sequence>MAYFVFFVASLLVCGVAAAGRTYADFVQEMEEQLAMEQAALEELGGGAWPPHAGGSRSRGRREEDAPTRMCGTALLQHAMNVCSTCAGGRRKRDTAAASSASSSDAIFSSRQRRASDSKLISSMCCTNACRPSQIRALCCA</sequence>
<comment type="caution">
    <text evidence="4">The sequence shown here is derived from an EMBL/GenBank/DDBJ whole genome shotgun (WGS) entry which is preliminary data.</text>
</comment>
<evidence type="ECO:0000313" key="5">
    <source>
        <dbReference type="Proteomes" id="UP001432027"/>
    </source>
</evidence>
<evidence type="ECO:0000313" key="4">
    <source>
        <dbReference type="EMBL" id="GMS86268.1"/>
    </source>
</evidence>
<dbReference type="AlphaFoldDB" id="A0AAV5SSZ8"/>
<name>A0AAV5SSZ8_9BILA</name>
<keyword evidence="1 3" id="KW-0732">Signal</keyword>
<evidence type="ECO:0000256" key="3">
    <source>
        <dbReference type="SAM" id="SignalP"/>
    </source>
</evidence>
<feature type="region of interest" description="Disordered" evidence="2">
    <location>
        <begin position="45"/>
        <end position="66"/>
    </location>
</feature>
<feature type="signal peptide" evidence="3">
    <location>
        <begin position="1"/>
        <end position="19"/>
    </location>
</feature>
<dbReference type="EMBL" id="BTSX01000002">
    <property type="protein sequence ID" value="GMS86268.1"/>
    <property type="molecule type" value="Genomic_DNA"/>
</dbReference>
<keyword evidence="5" id="KW-1185">Reference proteome</keyword>